<dbReference type="Proteomes" id="UP000184241">
    <property type="component" value="Unassembled WGS sequence"/>
</dbReference>
<dbReference type="Pfam" id="PF05521">
    <property type="entry name" value="Phage_HCP"/>
    <property type="match status" value="1"/>
</dbReference>
<dbReference type="EMBL" id="FQXU01000003">
    <property type="protein sequence ID" value="SHH49826.1"/>
    <property type="molecule type" value="Genomic_DNA"/>
</dbReference>
<reference evidence="1 2" key="1">
    <citation type="submission" date="2016-11" db="EMBL/GenBank/DDBJ databases">
        <authorList>
            <person name="Jaros S."/>
            <person name="Januszkiewicz K."/>
            <person name="Wedrychowicz H."/>
        </authorList>
    </citation>
    <scope>NUCLEOTIDE SEQUENCE [LARGE SCALE GENOMIC DNA]</scope>
    <source>
        <strain evidence="1 2">DSM 6191</strain>
    </source>
</reference>
<proteinExistence type="predicted"/>
<dbReference type="Gene3D" id="2.40.10.270">
    <property type="entry name" value="Bacteriophage SPP1 head-tail adaptor protein"/>
    <property type="match status" value="1"/>
</dbReference>
<dbReference type="NCBIfam" id="TIGR01563">
    <property type="entry name" value="gp16_SPP1"/>
    <property type="match status" value="1"/>
</dbReference>
<dbReference type="InterPro" id="IPR038666">
    <property type="entry name" value="SSP1_head-tail_sf"/>
</dbReference>
<dbReference type="InterPro" id="IPR008767">
    <property type="entry name" value="Phage_SPP1_head-tail_adaptor"/>
</dbReference>
<evidence type="ECO:0000313" key="2">
    <source>
        <dbReference type="Proteomes" id="UP000184241"/>
    </source>
</evidence>
<organism evidence="1 2">
    <name type="scientific">Clostridium intestinale DSM 6191</name>
    <dbReference type="NCBI Taxonomy" id="1121320"/>
    <lineage>
        <taxon>Bacteria</taxon>
        <taxon>Bacillati</taxon>
        <taxon>Bacillota</taxon>
        <taxon>Clostridia</taxon>
        <taxon>Eubacteriales</taxon>
        <taxon>Clostridiaceae</taxon>
        <taxon>Clostridium</taxon>
    </lineage>
</organism>
<accession>A0A1M5TGI0</accession>
<protein>
    <submittedName>
        <fullName evidence="1">Phage head-tail adaptor, putative, SPP1 family</fullName>
    </submittedName>
</protein>
<name>A0A1M5TGI0_9CLOT</name>
<evidence type="ECO:0000313" key="1">
    <source>
        <dbReference type="EMBL" id="SHH49826.1"/>
    </source>
</evidence>
<sequence>MVMKERVSIKKKVKTKDDDGYKIDALEDYYSCWAEINNLYGKELYEAYNLKLENTLNIKIKYCNKVKSLNNKDFMLVWKDRKFRILLVDYLKYNKKDVLLKCIEVS</sequence>
<dbReference type="AlphaFoldDB" id="A0A1M5TGI0"/>
<gene>
    <name evidence="1" type="ORF">SAMN02745941_00208</name>
</gene>